<dbReference type="AlphaFoldDB" id="A0AAN5C3N8"/>
<evidence type="ECO:0000313" key="2">
    <source>
        <dbReference type="EMBL" id="GMG38680.1"/>
    </source>
</evidence>
<gene>
    <name evidence="2" type="ORF">Aory04_001332500</name>
</gene>
<sequence length="175" mass="19425">MATNNTDLSSASIGREQGGGLLEAMLIDRRTLSQLARTQATAGLDKAASISMKRALESEVSHLLSENVSLRERVINLSQRIERFEAAELFQNGVYDIKARLDNKLMELGSLVADLGALPRKFNKSASRITEVAHQERPGLDSRRNIADLEAYPAEQDGRLPVILEDKYYPQNTLE</sequence>
<evidence type="ECO:0000313" key="3">
    <source>
        <dbReference type="Proteomes" id="UP001165205"/>
    </source>
</evidence>
<accession>A0AAN5C3N8</accession>
<organism evidence="2 3">
    <name type="scientific">Aspergillus oryzae</name>
    <name type="common">Yellow koji mold</name>
    <dbReference type="NCBI Taxonomy" id="5062"/>
    <lineage>
        <taxon>Eukaryota</taxon>
        <taxon>Fungi</taxon>
        <taxon>Dikarya</taxon>
        <taxon>Ascomycota</taxon>
        <taxon>Pezizomycotina</taxon>
        <taxon>Eurotiomycetes</taxon>
        <taxon>Eurotiomycetidae</taxon>
        <taxon>Eurotiales</taxon>
        <taxon>Aspergillaceae</taxon>
        <taxon>Aspergillus</taxon>
        <taxon>Aspergillus subgen. Circumdati</taxon>
    </lineage>
</organism>
<proteinExistence type="predicted"/>
<feature type="coiled-coil region" evidence="1">
    <location>
        <begin position="53"/>
        <end position="87"/>
    </location>
</feature>
<evidence type="ECO:0000256" key="1">
    <source>
        <dbReference type="SAM" id="Coils"/>
    </source>
</evidence>
<keyword evidence="1" id="KW-0175">Coiled coil</keyword>
<comment type="caution">
    <text evidence="2">The sequence shown here is derived from an EMBL/GenBank/DDBJ whole genome shotgun (WGS) entry which is preliminary data.</text>
</comment>
<dbReference type="EMBL" id="BSYA01000333">
    <property type="protein sequence ID" value="GMG38680.1"/>
    <property type="molecule type" value="Genomic_DNA"/>
</dbReference>
<reference evidence="2" key="1">
    <citation type="submission" date="2023-04" db="EMBL/GenBank/DDBJ databases">
        <title>Aspergillus oryzae NBRC 4228.</title>
        <authorList>
            <person name="Ichikawa N."/>
            <person name="Sato H."/>
            <person name="Tonouchi N."/>
        </authorList>
    </citation>
    <scope>NUCLEOTIDE SEQUENCE</scope>
    <source>
        <strain evidence="2">NBRC 4228</strain>
    </source>
</reference>
<protein>
    <submittedName>
        <fullName evidence="2">Unnamed protein product</fullName>
    </submittedName>
</protein>
<dbReference type="Proteomes" id="UP001165205">
    <property type="component" value="Unassembled WGS sequence"/>
</dbReference>
<name>A0AAN5C3N8_ASPOZ</name>